<evidence type="ECO:0000313" key="1">
    <source>
        <dbReference type="EMBL" id="VFK45590.1"/>
    </source>
</evidence>
<proteinExistence type="predicted"/>
<organism evidence="1">
    <name type="scientific">Candidatus Kentrum sp. TC</name>
    <dbReference type="NCBI Taxonomy" id="2126339"/>
    <lineage>
        <taxon>Bacteria</taxon>
        <taxon>Pseudomonadati</taxon>
        <taxon>Pseudomonadota</taxon>
        <taxon>Gammaproteobacteria</taxon>
        <taxon>Candidatus Kentrum</taxon>
    </lineage>
</organism>
<dbReference type="AlphaFoldDB" id="A0A450YVL9"/>
<name>A0A450YVL9_9GAMM</name>
<accession>A0A450YVL9</accession>
<protein>
    <submittedName>
        <fullName evidence="1">Uncharacterized protein</fullName>
    </submittedName>
</protein>
<gene>
    <name evidence="1" type="ORF">BECKTC1821E_GA0114239_105120</name>
</gene>
<dbReference type="EMBL" id="CAADFT010000051">
    <property type="protein sequence ID" value="VFK45590.1"/>
    <property type="molecule type" value="Genomic_DNA"/>
</dbReference>
<sequence length="73" mass="8669">MRKFTYRKNEKPGKPETHVGTHPCQSWREALTCFGWLGYLFPRNSSKQEYSTFSLEKIFLINGLENPVYHPYL</sequence>
<reference evidence="1" key="1">
    <citation type="submission" date="2019-02" db="EMBL/GenBank/DDBJ databases">
        <authorList>
            <person name="Gruber-Vodicka R. H."/>
            <person name="Seah K. B. B."/>
        </authorList>
    </citation>
    <scope>NUCLEOTIDE SEQUENCE</scope>
    <source>
        <strain evidence="1">BECK_BZ125</strain>
    </source>
</reference>